<evidence type="ECO:0000313" key="2">
    <source>
        <dbReference type="Proteomes" id="UP000828390"/>
    </source>
</evidence>
<organism evidence="1 2">
    <name type="scientific">Dreissena polymorpha</name>
    <name type="common">Zebra mussel</name>
    <name type="synonym">Mytilus polymorpha</name>
    <dbReference type="NCBI Taxonomy" id="45954"/>
    <lineage>
        <taxon>Eukaryota</taxon>
        <taxon>Metazoa</taxon>
        <taxon>Spiralia</taxon>
        <taxon>Lophotrochozoa</taxon>
        <taxon>Mollusca</taxon>
        <taxon>Bivalvia</taxon>
        <taxon>Autobranchia</taxon>
        <taxon>Heteroconchia</taxon>
        <taxon>Euheterodonta</taxon>
        <taxon>Imparidentia</taxon>
        <taxon>Neoheterodontei</taxon>
        <taxon>Myida</taxon>
        <taxon>Dreissenoidea</taxon>
        <taxon>Dreissenidae</taxon>
        <taxon>Dreissena</taxon>
    </lineage>
</organism>
<keyword evidence="2" id="KW-1185">Reference proteome</keyword>
<evidence type="ECO:0000313" key="1">
    <source>
        <dbReference type="EMBL" id="KAH3730889.1"/>
    </source>
</evidence>
<dbReference type="EMBL" id="JAIWYP010000012">
    <property type="protein sequence ID" value="KAH3730889.1"/>
    <property type="molecule type" value="Genomic_DNA"/>
</dbReference>
<reference evidence="1" key="2">
    <citation type="submission" date="2020-11" db="EMBL/GenBank/DDBJ databases">
        <authorList>
            <person name="McCartney M.A."/>
            <person name="Auch B."/>
            <person name="Kono T."/>
            <person name="Mallez S."/>
            <person name="Becker A."/>
            <person name="Gohl D.M."/>
            <person name="Silverstein K.A.T."/>
            <person name="Koren S."/>
            <person name="Bechman K.B."/>
            <person name="Herman A."/>
            <person name="Abrahante J.E."/>
            <person name="Garbe J."/>
        </authorList>
    </citation>
    <scope>NUCLEOTIDE SEQUENCE</scope>
    <source>
        <strain evidence="1">Duluth1</strain>
        <tissue evidence="1">Whole animal</tissue>
    </source>
</reference>
<comment type="caution">
    <text evidence="1">The sequence shown here is derived from an EMBL/GenBank/DDBJ whole genome shotgun (WGS) entry which is preliminary data.</text>
</comment>
<name>A0A9D4CUA3_DREPO</name>
<dbReference type="AlphaFoldDB" id="A0A9D4CUA3"/>
<protein>
    <submittedName>
        <fullName evidence="1">Uncharacterized protein</fullName>
    </submittedName>
</protein>
<gene>
    <name evidence="1" type="ORF">DPMN_056888</name>
</gene>
<dbReference type="Proteomes" id="UP000828390">
    <property type="component" value="Unassembled WGS sequence"/>
</dbReference>
<sequence length="75" mass="8526">MKTINQNRNPVLFVEKTKTEAFGFVLVVRSKRSVATQHVADLLTRDRRSILPSPGFKVVEIAFALDTAFMDQYVI</sequence>
<accession>A0A9D4CUA3</accession>
<proteinExistence type="predicted"/>
<reference evidence="1" key="1">
    <citation type="journal article" date="2019" name="bioRxiv">
        <title>The Genome of the Zebra Mussel, Dreissena polymorpha: A Resource for Invasive Species Research.</title>
        <authorList>
            <person name="McCartney M.A."/>
            <person name="Auch B."/>
            <person name="Kono T."/>
            <person name="Mallez S."/>
            <person name="Zhang Y."/>
            <person name="Obille A."/>
            <person name="Becker A."/>
            <person name="Abrahante J.E."/>
            <person name="Garbe J."/>
            <person name="Badalamenti J.P."/>
            <person name="Herman A."/>
            <person name="Mangelson H."/>
            <person name="Liachko I."/>
            <person name="Sullivan S."/>
            <person name="Sone E.D."/>
            <person name="Koren S."/>
            <person name="Silverstein K.A.T."/>
            <person name="Beckman K.B."/>
            <person name="Gohl D.M."/>
        </authorList>
    </citation>
    <scope>NUCLEOTIDE SEQUENCE</scope>
    <source>
        <strain evidence="1">Duluth1</strain>
        <tissue evidence="1">Whole animal</tissue>
    </source>
</reference>